<sequence>MHDKWNKLQNMYRYYEKFHEESRCLKYEYLRLILFLIQSSCLRRPYYRLLWGPIWEPTRIEHLHEEEEEEEEEEEAEEGDETKARGRAKLRGQGGNGGEHEERDRGLGKLSLESGPGIVAMWWQPWD</sequence>
<feature type="region of interest" description="Disordered" evidence="1">
    <location>
        <begin position="64"/>
        <end position="112"/>
    </location>
</feature>
<proteinExistence type="predicted"/>
<keyword evidence="3" id="KW-1185">Reference proteome</keyword>
<evidence type="ECO:0000313" key="2">
    <source>
        <dbReference type="EMBL" id="KOX75209.1"/>
    </source>
</evidence>
<dbReference type="AlphaFoldDB" id="A0A0M9A3N7"/>
<evidence type="ECO:0000256" key="1">
    <source>
        <dbReference type="SAM" id="MobiDB-lite"/>
    </source>
</evidence>
<dbReference type="EMBL" id="KQ435768">
    <property type="protein sequence ID" value="KOX75209.1"/>
    <property type="molecule type" value="Genomic_DNA"/>
</dbReference>
<organism evidence="2 3">
    <name type="scientific">Melipona quadrifasciata</name>
    <dbReference type="NCBI Taxonomy" id="166423"/>
    <lineage>
        <taxon>Eukaryota</taxon>
        <taxon>Metazoa</taxon>
        <taxon>Ecdysozoa</taxon>
        <taxon>Arthropoda</taxon>
        <taxon>Hexapoda</taxon>
        <taxon>Insecta</taxon>
        <taxon>Pterygota</taxon>
        <taxon>Neoptera</taxon>
        <taxon>Endopterygota</taxon>
        <taxon>Hymenoptera</taxon>
        <taxon>Apocrita</taxon>
        <taxon>Aculeata</taxon>
        <taxon>Apoidea</taxon>
        <taxon>Anthophila</taxon>
        <taxon>Apidae</taxon>
        <taxon>Melipona</taxon>
    </lineage>
</organism>
<name>A0A0M9A3N7_9HYME</name>
<evidence type="ECO:0000313" key="3">
    <source>
        <dbReference type="Proteomes" id="UP000053105"/>
    </source>
</evidence>
<dbReference type="Proteomes" id="UP000053105">
    <property type="component" value="Unassembled WGS sequence"/>
</dbReference>
<protein>
    <submittedName>
        <fullName evidence="2">Uncharacterized protein</fullName>
    </submittedName>
</protein>
<feature type="compositionally biased region" description="Acidic residues" evidence="1">
    <location>
        <begin position="66"/>
        <end position="80"/>
    </location>
</feature>
<gene>
    <name evidence="2" type="ORF">WN51_13250</name>
</gene>
<reference evidence="2 3" key="1">
    <citation type="submission" date="2015-07" db="EMBL/GenBank/DDBJ databases">
        <title>The genome of Melipona quadrifasciata.</title>
        <authorList>
            <person name="Pan H."/>
            <person name="Kapheim K."/>
        </authorList>
    </citation>
    <scope>NUCLEOTIDE SEQUENCE [LARGE SCALE GENOMIC DNA]</scope>
    <source>
        <strain evidence="2">0111107301</strain>
        <tissue evidence="2">Whole body</tissue>
    </source>
</reference>
<accession>A0A0M9A3N7</accession>
<feature type="compositionally biased region" description="Basic and acidic residues" evidence="1">
    <location>
        <begin position="98"/>
        <end position="107"/>
    </location>
</feature>